<accession>A0A1I7WU78</accession>
<name>A0A1I7WU78_HETBA</name>
<organism evidence="1 2">
    <name type="scientific">Heterorhabditis bacteriophora</name>
    <name type="common">Entomopathogenic nematode worm</name>
    <dbReference type="NCBI Taxonomy" id="37862"/>
    <lineage>
        <taxon>Eukaryota</taxon>
        <taxon>Metazoa</taxon>
        <taxon>Ecdysozoa</taxon>
        <taxon>Nematoda</taxon>
        <taxon>Chromadorea</taxon>
        <taxon>Rhabditida</taxon>
        <taxon>Rhabditina</taxon>
        <taxon>Rhabditomorpha</taxon>
        <taxon>Strongyloidea</taxon>
        <taxon>Heterorhabditidae</taxon>
        <taxon>Heterorhabditis</taxon>
    </lineage>
</organism>
<reference evidence="2" key="1">
    <citation type="submission" date="2016-11" db="UniProtKB">
        <authorList>
            <consortium name="WormBaseParasite"/>
        </authorList>
    </citation>
    <scope>IDENTIFICATION</scope>
</reference>
<sequence>MVHETAKAPLTNDDHTKEIYGVKCSYLYSDGITVTSPDDRRLLKRLYAIIGKITYYNILNNCFDYGIK</sequence>
<dbReference type="AlphaFoldDB" id="A0A1I7WU78"/>
<keyword evidence="1" id="KW-1185">Reference proteome</keyword>
<dbReference type="Proteomes" id="UP000095283">
    <property type="component" value="Unplaced"/>
</dbReference>
<proteinExistence type="predicted"/>
<evidence type="ECO:0000313" key="1">
    <source>
        <dbReference type="Proteomes" id="UP000095283"/>
    </source>
</evidence>
<dbReference type="WBParaSite" id="Hba_08748">
    <property type="protein sequence ID" value="Hba_08748"/>
    <property type="gene ID" value="Hba_08748"/>
</dbReference>
<protein>
    <submittedName>
        <fullName evidence="2">Reverse transcriptase Ty1/copia-type domain-containing protein</fullName>
    </submittedName>
</protein>
<evidence type="ECO:0000313" key="2">
    <source>
        <dbReference type="WBParaSite" id="Hba_08748"/>
    </source>
</evidence>